<feature type="transmembrane region" description="Helical" evidence="5">
    <location>
        <begin position="214"/>
        <end position="235"/>
    </location>
</feature>
<feature type="transmembrane region" description="Helical" evidence="5">
    <location>
        <begin position="187"/>
        <end position="207"/>
    </location>
</feature>
<feature type="transmembrane region" description="Helical" evidence="5">
    <location>
        <begin position="136"/>
        <end position="153"/>
    </location>
</feature>
<dbReference type="GO" id="GO:0016020">
    <property type="term" value="C:membrane"/>
    <property type="evidence" value="ECO:0007669"/>
    <property type="project" value="UniProtKB-SubCell"/>
</dbReference>
<protein>
    <submittedName>
        <fullName evidence="7">PAP2 superfamily protein</fullName>
    </submittedName>
</protein>
<evidence type="ECO:0000313" key="8">
    <source>
        <dbReference type="Proteomes" id="UP000293638"/>
    </source>
</evidence>
<gene>
    <name evidence="7" type="ORF">EV189_3682</name>
</gene>
<dbReference type="InterPro" id="IPR052185">
    <property type="entry name" value="IPC_Synthase-Related"/>
</dbReference>
<evidence type="ECO:0000256" key="5">
    <source>
        <dbReference type="SAM" id="Phobius"/>
    </source>
</evidence>
<accession>A0A4Q7NBC3</accession>
<evidence type="ECO:0000256" key="3">
    <source>
        <dbReference type="ARBA" id="ARBA00022989"/>
    </source>
</evidence>
<dbReference type="Pfam" id="PF14378">
    <property type="entry name" value="PAP2_3"/>
    <property type="match status" value="1"/>
</dbReference>
<proteinExistence type="predicted"/>
<dbReference type="EMBL" id="SGXD01000005">
    <property type="protein sequence ID" value="RZS80199.1"/>
    <property type="molecule type" value="Genomic_DNA"/>
</dbReference>
<feature type="transmembrane region" description="Helical" evidence="5">
    <location>
        <begin position="106"/>
        <end position="124"/>
    </location>
</feature>
<dbReference type="Proteomes" id="UP000293638">
    <property type="component" value="Unassembled WGS sequence"/>
</dbReference>
<dbReference type="OrthoDB" id="5241565at2"/>
<evidence type="ECO:0000256" key="2">
    <source>
        <dbReference type="ARBA" id="ARBA00022692"/>
    </source>
</evidence>
<name>A0A4Q7NBC3_9ACTN</name>
<comment type="caution">
    <text evidence="7">The sequence shown here is derived from an EMBL/GenBank/DDBJ whole genome shotgun (WGS) entry which is preliminary data.</text>
</comment>
<dbReference type="RefSeq" id="WP_130494393.1">
    <property type="nucleotide sequence ID" value="NZ_SGXD01000005.1"/>
</dbReference>
<feature type="domain" description="Inositolphosphotransferase Aur1/Ipt1" evidence="6">
    <location>
        <begin position="73"/>
        <end position="250"/>
    </location>
</feature>
<comment type="subcellular location">
    <subcellularLocation>
        <location evidence="1">Membrane</location>
        <topology evidence="1">Multi-pass membrane protein</topology>
    </subcellularLocation>
</comment>
<sequence>MFHLSFGWRTAAELCAAWALLGLALALLPWRWARIGALAARECAVMVGLYGVWMLVGAYTLHDERGAVRRGQDIWSAERALHLPSEAWVQRPVSGTPLLAHAADAYYIYGHFTVLTICLAWTWWYHRSAYARLRRLIIVATLLATAVQVVPVAPPRLLPGHLVVDLGTEYGETVYGPGGLGAASQLAAMPSIHVLWSTLVGLTVVVLWRSRWRWLGLVHPVTMSLVVVVTGNHYWADGAVSEVLLAVSALAVLGVPRLLRGRSAPPSVVEPVAPATVPASAG</sequence>
<keyword evidence="2 5" id="KW-0812">Transmembrane</keyword>
<organism evidence="7 8">
    <name type="scientific">Motilibacter rhizosphaerae</name>
    <dbReference type="NCBI Taxonomy" id="598652"/>
    <lineage>
        <taxon>Bacteria</taxon>
        <taxon>Bacillati</taxon>
        <taxon>Actinomycetota</taxon>
        <taxon>Actinomycetes</taxon>
        <taxon>Motilibacterales</taxon>
        <taxon>Motilibacteraceae</taxon>
        <taxon>Motilibacter</taxon>
    </lineage>
</organism>
<keyword evidence="4 5" id="KW-0472">Membrane</keyword>
<dbReference type="PANTHER" id="PTHR31310:SF7">
    <property type="entry name" value="PA-PHOSPHATASE RELATED-FAMILY PROTEIN DDB_G0268928"/>
    <property type="match status" value="1"/>
</dbReference>
<feature type="transmembrane region" description="Helical" evidence="5">
    <location>
        <begin position="6"/>
        <end position="30"/>
    </location>
</feature>
<dbReference type="CDD" id="cd03386">
    <property type="entry name" value="PAP2_Aur1_like"/>
    <property type="match status" value="1"/>
</dbReference>
<keyword evidence="3 5" id="KW-1133">Transmembrane helix</keyword>
<evidence type="ECO:0000256" key="1">
    <source>
        <dbReference type="ARBA" id="ARBA00004141"/>
    </source>
</evidence>
<dbReference type="InterPro" id="IPR026841">
    <property type="entry name" value="Aur1/Ipt1"/>
</dbReference>
<evidence type="ECO:0000313" key="7">
    <source>
        <dbReference type="EMBL" id="RZS80199.1"/>
    </source>
</evidence>
<feature type="transmembrane region" description="Helical" evidence="5">
    <location>
        <begin position="42"/>
        <end position="61"/>
    </location>
</feature>
<evidence type="ECO:0000256" key="4">
    <source>
        <dbReference type="ARBA" id="ARBA00023136"/>
    </source>
</evidence>
<dbReference type="PANTHER" id="PTHR31310">
    <property type="match status" value="1"/>
</dbReference>
<keyword evidence="8" id="KW-1185">Reference proteome</keyword>
<dbReference type="AlphaFoldDB" id="A0A4Q7NBC3"/>
<reference evidence="7 8" key="1">
    <citation type="submission" date="2019-02" db="EMBL/GenBank/DDBJ databases">
        <title>Genomic Encyclopedia of Type Strains, Phase IV (KMG-IV): sequencing the most valuable type-strain genomes for metagenomic binning, comparative biology and taxonomic classification.</title>
        <authorList>
            <person name="Goeker M."/>
        </authorList>
    </citation>
    <scope>NUCLEOTIDE SEQUENCE [LARGE SCALE GENOMIC DNA]</scope>
    <source>
        <strain evidence="7 8">DSM 45622</strain>
    </source>
</reference>
<evidence type="ECO:0000259" key="6">
    <source>
        <dbReference type="Pfam" id="PF14378"/>
    </source>
</evidence>